<reference evidence="1" key="1">
    <citation type="submission" date="2020-08" db="EMBL/GenBank/DDBJ databases">
        <title>Multicomponent nature underlies the extraordinary mechanical properties of spider dragline silk.</title>
        <authorList>
            <person name="Kono N."/>
            <person name="Nakamura H."/>
            <person name="Mori M."/>
            <person name="Yoshida Y."/>
            <person name="Ohtoshi R."/>
            <person name="Malay A.D."/>
            <person name="Moran D.A.P."/>
            <person name="Tomita M."/>
            <person name="Numata K."/>
            <person name="Arakawa K."/>
        </authorList>
    </citation>
    <scope>NUCLEOTIDE SEQUENCE</scope>
</reference>
<name>A0A8X6UUH2_TRICX</name>
<keyword evidence="2" id="KW-1185">Reference proteome</keyword>
<evidence type="ECO:0000313" key="1">
    <source>
        <dbReference type="EMBL" id="GFX88153.1"/>
    </source>
</evidence>
<dbReference type="EMBL" id="BMAU01021046">
    <property type="protein sequence ID" value="GFX88153.1"/>
    <property type="molecule type" value="Genomic_DNA"/>
</dbReference>
<protein>
    <submittedName>
        <fullName evidence="1">Uncharacterized protein</fullName>
    </submittedName>
</protein>
<dbReference type="AlphaFoldDB" id="A0A8X6UUH2"/>
<organism evidence="1 2">
    <name type="scientific">Trichonephila clavipes</name>
    <name type="common">Golden silk orbweaver</name>
    <name type="synonym">Nephila clavipes</name>
    <dbReference type="NCBI Taxonomy" id="2585209"/>
    <lineage>
        <taxon>Eukaryota</taxon>
        <taxon>Metazoa</taxon>
        <taxon>Ecdysozoa</taxon>
        <taxon>Arthropoda</taxon>
        <taxon>Chelicerata</taxon>
        <taxon>Arachnida</taxon>
        <taxon>Araneae</taxon>
        <taxon>Araneomorphae</taxon>
        <taxon>Entelegynae</taxon>
        <taxon>Araneoidea</taxon>
        <taxon>Nephilidae</taxon>
        <taxon>Trichonephila</taxon>
    </lineage>
</organism>
<accession>A0A8X6UUH2</accession>
<gene>
    <name evidence="1" type="ORF">TNCV_159681</name>
</gene>
<dbReference type="Proteomes" id="UP000887159">
    <property type="component" value="Unassembled WGS sequence"/>
</dbReference>
<evidence type="ECO:0000313" key="2">
    <source>
        <dbReference type="Proteomes" id="UP000887159"/>
    </source>
</evidence>
<comment type="caution">
    <text evidence="1">The sequence shown here is derived from an EMBL/GenBank/DDBJ whole genome shotgun (WGS) entry which is preliminary data.</text>
</comment>
<sequence length="89" mass="10136">MRIVSNIHLDDSLRWRAVGRLEAAQSQAEEVRRQTMVSQLAPDLAVVPGRRIFRQTVHSGVAQTGIYTRRSVWCVSLTASSRKNWISWS</sequence>
<proteinExistence type="predicted"/>